<comment type="caution">
    <text evidence="3">The sequence shown here is derived from an EMBL/GenBank/DDBJ whole genome shotgun (WGS) entry which is preliminary data.</text>
</comment>
<evidence type="ECO:0000313" key="4">
    <source>
        <dbReference type="Proteomes" id="UP001596528"/>
    </source>
</evidence>
<keyword evidence="4" id="KW-1185">Reference proteome</keyword>
<feature type="signal peptide" evidence="2">
    <location>
        <begin position="1"/>
        <end position="23"/>
    </location>
</feature>
<dbReference type="RefSeq" id="WP_170209596.1">
    <property type="nucleotide sequence ID" value="NZ_JBHTGQ010000040.1"/>
</dbReference>
<organism evidence="3 4">
    <name type="scientific">Paenibacillus thermoaerophilus</name>
    <dbReference type="NCBI Taxonomy" id="1215385"/>
    <lineage>
        <taxon>Bacteria</taxon>
        <taxon>Bacillati</taxon>
        <taxon>Bacillota</taxon>
        <taxon>Bacilli</taxon>
        <taxon>Bacillales</taxon>
        <taxon>Paenibacillaceae</taxon>
        <taxon>Paenibacillus</taxon>
    </lineage>
</organism>
<evidence type="ECO:0000313" key="3">
    <source>
        <dbReference type="EMBL" id="MFC7751206.1"/>
    </source>
</evidence>
<keyword evidence="1" id="KW-0472">Membrane</keyword>
<protein>
    <recommendedName>
        <fullName evidence="5">LPXTG-motif cell wall anchor domain-containing protein</fullName>
    </recommendedName>
</protein>
<dbReference type="EMBL" id="JBHTGQ010000040">
    <property type="protein sequence ID" value="MFC7751206.1"/>
    <property type="molecule type" value="Genomic_DNA"/>
</dbReference>
<proteinExistence type="predicted"/>
<dbReference type="Proteomes" id="UP001596528">
    <property type="component" value="Unassembled WGS sequence"/>
</dbReference>
<keyword evidence="1" id="KW-1133">Transmembrane helix</keyword>
<feature type="transmembrane region" description="Helical" evidence="1">
    <location>
        <begin position="175"/>
        <end position="195"/>
    </location>
</feature>
<sequence length="201" mass="22332">MLYRLLSLTLAFSFLWGAQYANACSPKPWSYEMLAEESPVMVQGEVSTSSNNGRQTTIKVINYVGPGIAPKIIHLPATKSSRTTNDDACPDFSMTLQQGKTYLIFLKNADSTPELLHPDWTTALEVADHNVVVNMQGDKEEVNALLQKYASDHKLTVKEPDQNSPVWGTDNNNTVTIFIATVAIFVIVIGGIYVIRRKRLK</sequence>
<evidence type="ECO:0008006" key="5">
    <source>
        <dbReference type="Google" id="ProtNLM"/>
    </source>
</evidence>
<keyword evidence="2" id="KW-0732">Signal</keyword>
<evidence type="ECO:0000256" key="2">
    <source>
        <dbReference type="SAM" id="SignalP"/>
    </source>
</evidence>
<evidence type="ECO:0000256" key="1">
    <source>
        <dbReference type="SAM" id="Phobius"/>
    </source>
</evidence>
<keyword evidence="1" id="KW-0812">Transmembrane</keyword>
<accession>A0ABW2V8U7</accession>
<feature type="chain" id="PRO_5045339238" description="LPXTG-motif cell wall anchor domain-containing protein" evidence="2">
    <location>
        <begin position="24"/>
        <end position="201"/>
    </location>
</feature>
<gene>
    <name evidence="3" type="ORF">ACFQWB_14900</name>
</gene>
<name>A0ABW2V8U7_9BACL</name>
<reference evidence="4" key="1">
    <citation type="journal article" date="2019" name="Int. J. Syst. Evol. Microbiol.">
        <title>The Global Catalogue of Microorganisms (GCM) 10K type strain sequencing project: providing services to taxonomists for standard genome sequencing and annotation.</title>
        <authorList>
            <consortium name="The Broad Institute Genomics Platform"/>
            <consortium name="The Broad Institute Genome Sequencing Center for Infectious Disease"/>
            <person name="Wu L."/>
            <person name="Ma J."/>
        </authorList>
    </citation>
    <scope>NUCLEOTIDE SEQUENCE [LARGE SCALE GENOMIC DNA]</scope>
    <source>
        <strain evidence="4">JCM 18657</strain>
    </source>
</reference>